<reference evidence="2" key="1">
    <citation type="journal article" date="2020" name="bioRxiv">
        <title>Genomic and phenotypic heterogeneity of clinical isolates of the human pathogens Aspergillus fumigatus, Aspergillus lentulus and Aspergillus fumigatiaffinis.</title>
        <authorList>
            <person name="dos Santos R.A.C."/>
            <person name="Steenwyk J.L."/>
            <person name="Rivero-Menendez O."/>
            <person name="Mead M.E."/>
            <person name="Silva L.P."/>
            <person name="Bastos R.W."/>
            <person name="Alastruey-Izquierdo A."/>
            <person name="Goldman G.H."/>
            <person name="Rokas A."/>
        </authorList>
    </citation>
    <scope>NUCLEOTIDE SEQUENCE</scope>
    <source>
        <strain evidence="2">CNM-CM6805</strain>
    </source>
</reference>
<organism evidence="2 3">
    <name type="scientific">Aspergillus fumigatiaffinis</name>
    <dbReference type="NCBI Taxonomy" id="340414"/>
    <lineage>
        <taxon>Eukaryota</taxon>
        <taxon>Fungi</taxon>
        <taxon>Dikarya</taxon>
        <taxon>Ascomycota</taxon>
        <taxon>Pezizomycotina</taxon>
        <taxon>Eurotiomycetes</taxon>
        <taxon>Eurotiomycetidae</taxon>
        <taxon>Eurotiales</taxon>
        <taxon>Aspergillaceae</taxon>
        <taxon>Aspergillus</taxon>
        <taxon>Aspergillus subgen. Fumigati</taxon>
    </lineage>
</organism>
<dbReference type="InterPro" id="IPR024079">
    <property type="entry name" value="MetalloPept_cat_dom_sf"/>
</dbReference>
<dbReference type="OrthoDB" id="4259138at2759"/>
<proteinExistence type="predicted"/>
<evidence type="ECO:0000313" key="2">
    <source>
        <dbReference type="EMBL" id="KAF4227019.1"/>
    </source>
</evidence>
<accession>A0A8H4GMY0</accession>
<keyword evidence="3" id="KW-1185">Reference proteome</keyword>
<dbReference type="Gene3D" id="3.40.390.10">
    <property type="entry name" value="Collagenase (Catalytic Domain)"/>
    <property type="match status" value="1"/>
</dbReference>
<evidence type="ECO:0000256" key="1">
    <source>
        <dbReference type="SAM" id="SignalP"/>
    </source>
</evidence>
<feature type="signal peptide" evidence="1">
    <location>
        <begin position="1"/>
        <end position="23"/>
    </location>
</feature>
<sequence length="365" mass="40617">MAKCSFLLGLMTGLLVLLSRTIAVEMNDIFTVQPGTRDGGCDDRAAVLDQWLEECIQSIYVTLQAMDQYEQQTKVRRALSTIFGIANRNRMGGRETARGSAFFRIKDYIEYVGDFFNNQKGDNGQSIYPRSRFRLFCDSTFLALHQPTDPASDYKGEPILDGNGDPVPIQDVAEYQRRLDEDPNNEPWWSGDLTDLNGYYFTEYGGNYCYEDDLGVTAGIEPLGTGEADPEITSVILCPYSFDGGQRPASYQDANNLLRAGTNLADAVPKSATLLHEAFHAIFGGIFLGGVEERYDIATCLNLASADPGSARLNPENYVFFIAHMYHMFGAEEGNEPWSIHTQWNFEIVGQDRVYGAVETEQGGL</sequence>
<dbReference type="AlphaFoldDB" id="A0A8H4GMY0"/>
<comment type="caution">
    <text evidence="2">The sequence shown here is derived from an EMBL/GenBank/DDBJ whole genome shotgun (WGS) entry which is preliminary data.</text>
</comment>
<name>A0A8H4GMY0_9EURO</name>
<reference evidence="2" key="2">
    <citation type="submission" date="2020-04" db="EMBL/GenBank/DDBJ databases">
        <authorList>
            <person name="Santos R.A.C."/>
            <person name="Steenwyk J.L."/>
            <person name="Rivero-Menendez O."/>
            <person name="Mead M.E."/>
            <person name="Silva L.P."/>
            <person name="Bastos R.W."/>
            <person name="Alastruey-Izquierdo A."/>
            <person name="Goldman G.H."/>
            <person name="Rokas A."/>
        </authorList>
    </citation>
    <scope>NUCLEOTIDE SEQUENCE</scope>
    <source>
        <strain evidence="2">CNM-CM6805</strain>
    </source>
</reference>
<feature type="chain" id="PRO_5044154990" description="Lysine-specific metallo-endopeptidase domain-containing protein" evidence="1">
    <location>
        <begin position="24"/>
        <end position="365"/>
    </location>
</feature>
<protein>
    <recommendedName>
        <fullName evidence="4">Lysine-specific metallo-endopeptidase domain-containing protein</fullName>
    </recommendedName>
</protein>
<keyword evidence="1" id="KW-0732">Signal</keyword>
<dbReference type="GO" id="GO:0008237">
    <property type="term" value="F:metallopeptidase activity"/>
    <property type="evidence" value="ECO:0007669"/>
    <property type="project" value="InterPro"/>
</dbReference>
<dbReference type="EMBL" id="JAAAPX010000203">
    <property type="protein sequence ID" value="KAF4227019.1"/>
    <property type="molecule type" value="Genomic_DNA"/>
</dbReference>
<evidence type="ECO:0008006" key="4">
    <source>
        <dbReference type="Google" id="ProtNLM"/>
    </source>
</evidence>
<dbReference type="Proteomes" id="UP000653565">
    <property type="component" value="Unassembled WGS sequence"/>
</dbReference>
<dbReference type="SUPFAM" id="SSF55486">
    <property type="entry name" value="Metalloproteases ('zincins'), catalytic domain"/>
    <property type="match status" value="1"/>
</dbReference>
<gene>
    <name evidence="2" type="ORF">CNMCM6805_003712</name>
</gene>
<evidence type="ECO:0000313" key="3">
    <source>
        <dbReference type="Proteomes" id="UP000653565"/>
    </source>
</evidence>